<dbReference type="PROSITE" id="PS00098">
    <property type="entry name" value="THIOLASE_1"/>
    <property type="match status" value="1"/>
</dbReference>
<dbReference type="PIRSF" id="PIRSF000429">
    <property type="entry name" value="Ac-CoA_Ac_transf"/>
    <property type="match status" value="1"/>
</dbReference>
<gene>
    <name evidence="8" type="ORF">FPL22_16350</name>
</gene>
<keyword evidence="3 5" id="KW-0012">Acyltransferase</keyword>
<name>A0A556QGR7_9BACT</name>
<keyword evidence="2 5" id="KW-0808">Transferase</keyword>
<evidence type="ECO:0000256" key="2">
    <source>
        <dbReference type="ARBA" id="ARBA00022679"/>
    </source>
</evidence>
<dbReference type="InterPro" id="IPR020616">
    <property type="entry name" value="Thiolase_N"/>
</dbReference>
<feature type="active site" description="Acyl-thioester intermediate" evidence="4">
    <location>
        <position position="102"/>
    </location>
</feature>
<dbReference type="FunFam" id="3.40.47.10:FF:000010">
    <property type="entry name" value="Acetyl-CoA acetyltransferase (Thiolase)"/>
    <property type="match status" value="1"/>
</dbReference>
<evidence type="ECO:0000259" key="6">
    <source>
        <dbReference type="Pfam" id="PF00108"/>
    </source>
</evidence>
<dbReference type="RefSeq" id="WP_144354102.1">
    <property type="nucleotide sequence ID" value="NZ_CBCRVV010000004.1"/>
</dbReference>
<evidence type="ECO:0000313" key="8">
    <source>
        <dbReference type="EMBL" id="TSJ75829.1"/>
    </source>
</evidence>
<evidence type="ECO:0000313" key="9">
    <source>
        <dbReference type="Proteomes" id="UP000315648"/>
    </source>
</evidence>
<dbReference type="Pfam" id="PF02803">
    <property type="entry name" value="Thiolase_C"/>
    <property type="match status" value="1"/>
</dbReference>
<dbReference type="InterPro" id="IPR020617">
    <property type="entry name" value="Thiolase_C"/>
</dbReference>
<comment type="caution">
    <text evidence="8">The sequence shown here is derived from an EMBL/GenBank/DDBJ whole genome shotgun (WGS) entry which is preliminary data.</text>
</comment>
<dbReference type="PROSITE" id="PS00737">
    <property type="entry name" value="THIOLASE_2"/>
    <property type="match status" value="1"/>
</dbReference>
<dbReference type="AlphaFoldDB" id="A0A556QGR7"/>
<dbReference type="Pfam" id="PF00108">
    <property type="entry name" value="Thiolase_N"/>
    <property type="match status" value="1"/>
</dbReference>
<comment type="similarity">
    <text evidence="1 5">Belongs to the thiolase-like superfamily. Thiolase family.</text>
</comment>
<evidence type="ECO:0000256" key="5">
    <source>
        <dbReference type="RuleBase" id="RU003557"/>
    </source>
</evidence>
<dbReference type="OrthoDB" id="2774224at2"/>
<dbReference type="SUPFAM" id="SSF53901">
    <property type="entry name" value="Thiolase-like"/>
    <property type="match status" value="2"/>
</dbReference>
<feature type="active site" description="Proton acceptor" evidence="4">
    <location>
        <position position="362"/>
    </location>
</feature>
<proteinExistence type="inferred from homology"/>
<dbReference type="InterPro" id="IPR020615">
    <property type="entry name" value="Thiolase_acyl_enz_int_AS"/>
</dbReference>
<evidence type="ECO:0000259" key="7">
    <source>
        <dbReference type="Pfam" id="PF02803"/>
    </source>
</evidence>
<dbReference type="GO" id="GO:0003988">
    <property type="term" value="F:acetyl-CoA C-acyltransferase activity"/>
    <property type="evidence" value="ECO:0007669"/>
    <property type="project" value="UniProtKB-ARBA"/>
</dbReference>
<accession>A0A556QGR7</accession>
<dbReference type="Gene3D" id="3.40.47.10">
    <property type="match status" value="2"/>
</dbReference>
<feature type="domain" description="Thiolase C-terminal" evidence="7">
    <location>
        <begin position="283"/>
        <end position="404"/>
    </location>
</feature>
<dbReference type="PANTHER" id="PTHR18919">
    <property type="entry name" value="ACETYL-COA C-ACYLTRANSFERASE"/>
    <property type="match status" value="1"/>
</dbReference>
<evidence type="ECO:0000256" key="4">
    <source>
        <dbReference type="PIRSR" id="PIRSR000429-1"/>
    </source>
</evidence>
<dbReference type="PANTHER" id="PTHR18919:SF138">
    <property type="entry name" value="ACETYL-COA C-ACETYLTRANSFERASE"/>
    <property type="match status" value="1"/>
</dbReference>
<feature type="domain" description="Thiolase N-terminal" evidence="6">
    <location>
        <begin position="18"/>
        <end position="275"/>
    </location>
</feature>
<evidence type="ECO:0000256" key="3">
    <source>
        <dbReference type="ARBA" id="ARBA00023315"/>
    </source>
</evidence>
<dbReference type="InterPro" id="IPR016039">
    <property type="entry name" value="Thiolase-like"/>
</dbReference>
<protein>
    <submittedName>
        <fullName evidence="8">Thiolase family protein</fullName>
    </submittedName>
</protein>
<reference evidence="8 9" key="1">
    <citation type="submission" date="2019-07" db="EMBL/GenBank/DDBJ databases">
        <title>Description of 53C-WASEF.</title>
        <authorList>
            <person name="Pitt A."/>
            <person name="Hahn M.W."/>
        </authorList>
    </citation>
    <scope>NUCLEOTIDE SEQUENCE [LARGE SCALE GENOMIC DNA]</scope>
    <source>
        <strain evidence="8 9">53C-WASEF</strain>
    </source>
</reference>
<dbReference type="PROSITE" id="PS00099">
    <property type="entry name" value="THIOLASE_3"/>
    <property type="match status" value="1"/>
</dbReference>
<dbReference type="NCBIfam" id="TIGR01930">
    <property type="entry name" value="AcCoA-C-Actrans"/>
    <property type="match status" value="1"/>
</dbReference>
<dbReference type="InterPro" id="IPR020610">
    <property type="entry name" value="Thiolase_AS"/>
</dbReference>
<organism evidence="8 9">
    <name type="scientific">Rariglobus hedericola</name>
    <dbReference type="NCBI Taxonomy" id="2597822"/>
    <lineage>
        <taxon>Bacteria</taxon>
        <taxon>Pseudomonadati</taxon>
        <taxon>Verrucomicrobiota</taxon>
        <taxon>Opitutia</taxon>
        <taxon>Opitutales</taxon>
        <taxon>Opitutaceae</taxon>
        <taxon>Rariglobus</taxon>
    </lineage>
</organism>
<evidence type="ECO:0000256" key="1">
    <source>
        <dbReference type="ARBA" id="ARBA00010982"/>
    </source>
</evidence>
<dbReference type="InterPro" id="IPR002155">
    <property type="entry name" value="Thiolase"/>
</dbReference>
<keyword evidence="9" id="KW-1185">Reference proteome</keyword>
<dbReference type="EMBL" id="VMBG01000003">
    <property type="protein sequence ID" value="TSJ75829.1"/>
    <property type="molecule type" value="Genomic_DNA"/>
</dbReference>
<feature type="active site" description="Proton acceptor" evidence="4">
    <location>
        <position position="392"/>
    </location>
</feature>
<dbReference type="Proteomes" id="UP000315648">
    <property type="component" value="Unassembled WGS sequence"/>
</dbReference>
<dbReference type="InterPro" id="IPR020613">
    <property type="entry name" value="Thiolase_CS"/>
</dbReference>
<dbReference type="CDD" id="cd00751">
    <property type="entry name" value="thiolase"/>
    <property type="match status" value="1"/>
</dbReference>
<sequence length="406" mass="41486">MNAPQSSAVGSSNASSTIVILAATRTPLGAFQGSLASAPAWKLGATAIRGAVAQAGIASADVSDVLMGNVLQAGQGQAPARQAALAAGLPPSARAVTISKVCGSGLQAVMQAAHALAAGDATLVVAGGMENMSAAPYLMPKAREGYRLGNQQVIDSLVHDGLWDPYNNLHMGNCAEQCAKRYSFTREQQDAYAIATFQRANTAQKSGAFAAEITPVELTDARGNVTRVEHDEGPAKVNYDKLPTLRPAFDKAGTITAANASTLNDGAAALVLTTAATAGERGLKPVARIVSFGSHAHEPLWFTTAPVQAAQTALQRAGWSAADVDLWEVNEAFAVVPMAFAQEIGVPPEKLNVNGGAIALGHPIGASGARIIVTLLAALRARGLKRGVAAICIGGGEGLAICVELL</sequence>